<proteinExistence type="predicted"/>
<keyword evidence="4" id="KW-1185">Reference proteome</keyword>
<dbReference type="InterPro" id="IPR053137">
    <property type="entry name" value="NLR-like"/>
</dbReference>
<dbReference type="GO" id="GO:0003824">
    <property type="term" value="F:catalytic activity"/>
    <property type="evidence" value="ECO:0007669"/>
    <property type="project" value="InterPro"/>
</dbReference>
<evidence type="ECO:0000259" key="2">
    <source>
        <dbReference type="Pfam" id="PF01048"/>
    </source>
</evidence>
<dbReference type="InterPro" id="IPR000845">
    <property type="entry name" value="Nucleoside_phosphorylase_d"/>
</dbReference>
<evidence type="ECO:0000256" key="1">
    <source>
        <dbReference type="SAM" id="SignalP"/>
    </source>
</evidence>
<dbReference type="GeneID" id="36622274"/>
<dbReference type="Proteomes" id="UP000241690">
    <property type="component" value="Unassembled WGS sequence"/>
</dbReference>
<dbReference type="GO" id="GO:0009116">
    <property type="term" value="P:nucleoside metabolic process"/>
    <property type="evidence" value="ECO:0007669"/>
    <property type="project" value="InterPro"/>
</dbReference>
<dbReference type="EMBL" id="KZ679686">
    <property type="protein sequence ID" value="PTB51321.1"/>
    <property type="molecule type" value="Genomic_DNA"/>
</dbReference>
<keyword evidence="1" id="KW-0732">Signal</keyword>
<feature type="chain" id="PRO_5015760202" description="Nucleoside phosphorylase domain-containing protein" evidence="1">
    <location>
        <begin position="29"/>
        <end position="347"/>
    </location>
</feature>
<feature type="signal peptide" evidence="1">
    <location>
        <begin position="1"/>
        <end position="28"/>
    </location>
</feature>
<reference evidence="3 4" key="1">
    <citation type="submission" date="2016-07" db="EMBL/GenBank/DDBJ databases">
        <title>Multiple horizontal gene transfer events from other fungi enriched the ability of initially mycotrophic Trichoderma (Ascomycota) to feed on dead plant biomass.</title>
        <authorList>
            <consortium name="DOE Joint Genome Institute"/>
            <person name="Aerts A."/>
            <person name="Atanasova L."/>
            <person name="Chenthamara K."/>
            <person name="Zhang J."/>
            <person name="Grujic M."/>
            <person name="Henrissat B."/>
            <person name="Kuo A."/>
            <person name="Salamov A."/>
            <person name="Lipzen A."/>
            <person name="Labutti K."/>
            <person name="Barry K."/>
            <person name="Miao Y."/>
            <person name="Rahimi M.J."/>
            <person name="Shen Q."/>
            <person name="Grigoriev I.V."/>
            <person name="Kubicek C.P."/>
            <person name="Druzhinina I.S."/>
        </authorList>
    </citation>
    <scope>NUCLEOTIDE SEQUENCE [LARGE SCALE GENOMIC DNA]</scope>
    <source>
        <strain evidence="3 4">CBS 226.95</strain>
    </source>
</reference>
<dbReference type="PANTHER" id="PTHR46082:SF6">
    <property type="entry name" value="AAA+ ATPASE DOMAIN-CONTAINING PROTEIN-RELATED"/>
    <property type="match status" value="1"/>
</dbReference>
<sequence>MSDNHTPPSSRHEFKIAILCALPLEASALQGVFDAHWDAEKYGKDQVDTNAYSLGVLGSHNVVLVHMANMGKVAAAVAAANLRTSFRGIQLALVVGICGGAPFGPSGELFLGDVVISEGLVQYDLGRRLPNTFVRKDTPGENLPRPRPEVRAILAKLQTDQGRQQLQNEMLEHLQLLRQRSDLTIPYPGAMNDRLFMLKYLHKHRRPSVCVVCYRDELCSSAMETNCEKLGCRGLDRIRIVNASNEPQPSVHFGLVATGDTVMRSGKVRDHIITRDKVIAFEMEGAGVWETFPAALVIKGVCDYADSHKNKTWQAYAAATAAAATKAFLEHWEITCLSTHKITLLSI</sequence>
<dbReference type="Pfam" id="PF01048">
    <property type="entry name" value="PNP_UDP_1"/>
    <property type="match status" value="1"/>
</dbReference>
<dbReference type="Gene3D" id="3.40.50.1580">
    <property type="entry name" value="Nucleoside phosphorylase domain"/>
    <property type="match status" value="1"/>
</dbReference>
<name>A0A2T4A2M7_TRIHA</name>
<feature type="domain" description="Nucleoside phosphorylase" evidence="2">
    <location>
        <begin position="15"/>
        <end position="156"/>
    </location>
</feature>
<dbReference type="AlphaFoldDB" id="A0A2T4A2M7"/>
<protein>
    <recommendedName>
        <fullName evidence="2">Nucleoside phosphorylase domain-containing protein</fullName>
    </recommendedName>
</protein>
<dbReference type="STRING" id="983964.A0A2T4A2M7"/>
<accession>A0A2T4A2M7</accession>
<gene>
    <name evidence="3" type="ORF">M431DRAFT_239520</name>
</gene>
<dbReference type="RefSeq" id="XP_024770998.1">
    <property type="nucleotide sequence ID" value="XM_024913711.1"/>
</dbReference>
<dbReference type="PANTHER" id="PTHR46082">
    <property type="entry name" value="ATP/GTP-BINDING PROTEIN-RELATED"/>
    <property type="match status" value="1"/>
</dbReference>
<dbReference type="SUPFAM" id="SSF53167">
    <property type="entry name" value="Purine and uridine phosphorylases"/>
    <property type="match status" value="1"/>
</dbReference>
<dbReference type="InterPro" id="IPR035994">
    <property type="entry name" value="Nucleoside_phosphorylase_sf"/>
</dbReference>
<evidence type="ECO:0000313" key="4">
    <source>
        <dbReference type="Proteomes" id="UP000241690"/>
    </source>
</evidence>
<organism evidence="3 4">
    <name type="scientific">Trichoderma harzianum CBS 226.95</name>
    <dbReference type="NCBI Taxonomy" id="983964"/>
    <lineage>
        <taxon>Eukaryota</taxon>
        <taxon>Fungi</taxon>
        <taxon>Dikarya</taxon>
        <taxon>Ascomycota</taxon>
        <taxon>Pezizomycotina</taxon>
        <taxon>Sordariomycetes</taxon>
        <taxon>Hypocreomycetidae</taxon>
        <taxon>Hypocreales</taxon>
        <taxon>Hypocreaceae</taxon>
        <taxon>Trichoderma</taxon>
    </lineage>
</organism>
<evidence type="ECO:0000313" key="3">
    <source>
        <dbReference type="EMBL" id="PTB51321.1"/>
    </source>
</evidence>